<evidence type="ECO:0000313" key="2">
    <source>
        <dbReference type="EMBL" id="GGK54930.1"/>
    </source>
</evidence>
<protein>
    <submittedName>
        <fullName evidence="2">Uncharacterized protein</fullName>
    </submittedName>
</protein>
<evidence type="ECO:0000256" key="1">
    <source>
        <dbReference type="SAM" id="MobiDB-lite"/>
    </source>
</evidence>
<dbReference type="AlphaFoldDB" id="A0A917QKL6"/>
<evidence type="ECO:0000313" key="3">
    <source>
        <dbReference type="Proteomes" id="UP000600449"/>
    </source>
</evidence>
<gene>
    <name evidence="2" type="ORF">GCM10011322_47100</name>
</gene>
<comment type="caution">
    <text evidence="2">The sequence shown here is derived from an EMBL/GenBank/DDBJ whole genome shotgun (WGS) entry which is preliminary data.</text>
</comment>
<dbReference type="Proteomes" id="UP000600449">
    <property type="component" value="Unassembled WGS sequence"/>
</dbReference>
<proteinExistence type="predicted"/>
<keyword evidence="3" id="KW-1185">Reference proteome</keyword>
<feature type="region of interest" description="Disordered" evidence="1">
    <location>
        <begin position="92"/>
        <end position="111"/>
    </location>
</feature>
<dbReference type="EMBL" id="BMMF01000021">
    <property type="protein sequence ID" value="GGK54930.1"/>
    <property type="molecule type" value="Genomic_DNA"/>
</dbReference>
<accession>A0A917QKL6</accession>
<reference evidence="2 3" key="1">
    <citation type="journal article" date="2014" name="Int. J. Syst. Evol. Microbiol.">
        <title>Complete genome sequence of Corynebacterium casei LMG S-19264T (=DSM 44701T), isolated from a smear-ripened cheese.</title>
        <authorList>
            <consortium name="US DOE Joint Genome Institute (JGI-PGF)"/>
            <person name="Walter F."/>
            <person name="Albersmeier A."/>
            <person name="Kalinowski J."/>
            <person name="Ruckert C."/>
        </authorList>
    </citation>
    <scope>NUCLEOTIDE SEQUENCE [LARGE SCALE GENOMIC DNA]</scope>
    <source>
        <strain evidence="2 3">CGMCC 1.9161</strain>
    </source>
</reference>
<sequence length="111" mass="12294">MIFRRTIEVPCTVEIENTFDSLHAHVDLHGIKVAPGDEVIVHGAPTIVPHGERQVFERRATVIRATIFDRLFAKAEGYAELTDLFEVGFEGHPPQIHKSDTPARTAPARGA</sequence>
<name>A0A917QKL6_9HYPH</name>
<dbReference type="RefSeq" id="WP_244645669.1">
    <property type="nucleotide sequence ID" value="NZ_BMMF01000021.1"/>
</dbReference>
<organism evidence="2 3">
    <name type="scientific">Salinarimonas ramus</name>
    <dbReference type="NCBI Taxonomy" id="690164"/>
    <lineage>
        <taxon>Bacteria</taxon>
        <taxon>Pseudomonadati</taxon>
        <taxon>Pseudomonadota</taxon>
        <taxon>Alphaproteobacteria</taxon>
        <taxon>Hyphomicrobiales</taxon>
        <taxon>Salinarimonadaceae</taxon>
        <taxon>Salinarimonas</taxon>
    </lineage>
</organism>